<comment type="caution">
    <text evidence="1">The sequence shown here is derived from an EMBL/GenBank/DDBJ whole genome shotgun (WGS) entry which is preliminary data.</text>
</comment>
<reference evidence="1 2" key="1">
    <citation type="submission" date="2019-03" db="EMBL/GenBank/DDBJ databases">
        <title>Diversity of the mouse oral microbiome.</title>
        <authorList>
            <person name="Joseph S."/>
            <person name="Aduse-Opoku J."/>
            <person name="Curtis M."/>
            <person name="Wade W."/>
            <person name="Hashim A."/>
        </authorList>
    </citation>
    <scope>NUCLEOTIDE SEQUENCE [LARGE SCALE GENOMIC DNA]</scope>
    <source>
        <strain evidence="1 2">WM131</strain>
    </source>
</reference>
<protein>
    <submittedName>
        <fullName evidence="1">Conjugal transfer protein</fullName>
    </submittedName>
</protein>
<dbReference type="RefSeq" id="WP_135182651.1">
    <property type="nucleotide sequence ID" value="NZ_JADGKZ010000017.1"/>
</dbReference>
<gene>
    <name evidence="1" type="ORF">E4T82_09830</name>
</gene>
<evidence type="ECO:0000313" key="1">
    <source>
        <dbReference type="EMBL" id="TFU97060.1"/>
    </source>
</evidence>
<dbReference type="OrthoDB" id="2227480at2"/>
<proteinExistence type="predicted"/>
<sequence>MTNECYKKIYEGITCLPDKNEFWNLYIILMEEKEYFLDAFARETINGDFSPHYQHAYFTLEGQVLDFNRNMTTQLVTLFRQIVSEKQPELMEELHMATLSPMEKKIKAISIELGELMKSHNDKESWTKAGELNSLLKSEEAQQLPAGFIEPIRKELSGYYYINGEINKLHKQLYAKGNKLIELANQ</sequence>
<accession>A0A4Y9J7R4</accession>
<dbReference type="Proteomes" id="UP000297253">
    <property type="component" value="Unassembled WGS sequence"/>
</dbReference>
<dbReference type="EMBL" id="SPPD01000017">
    <property type="protein sequence ID" value="TFU97060.1"/>
    <property type="molecule type" value="Genomic_DNA"/>
</dbReference>
<organism evidence="1 2">
    <name type="scientific">Streptococcus cuniculi</name>
    <dbReference type="NCBI Taxonomy" id="1432788"/>
    <lineage>
        <taxon>Bacteria</taxon>
        <taxon>Bacillati</taxon>
        <taxon>Bacillota</taxon>
        <taxon>Bacilli</taxon>
        <taxon>Lactobacillales</taxon>
        <taxon>Streptococcaceae</taxon>
        <taxon>Streptococcus</taxon>
    </lineage>
</organism>
<evidence type="ECO:0000313" key="2">
    <source>
        <dbReference type="Proteomes" id="UP000297253"/>
    </source>
</evidence>
<dbReference type="AlphaFoldDB" id="A0A4Y9J7R4"/>
<name>A0A4Y9J7R4_9STRE</name>